<evidence type="ECO:0000313" key="3">
    <source>
        <dbReference type="EMBL" id="HIY72867.1"/>
    </source>
</evidence>
<evidence type="ECO:0000256" key="2">
    <source>
        <dbReference type="SAM" id="SignalP"/>
    </source>
</evidence>
<comment type="caution">
    <text evidence="3">The sequence shown here is derived from an EMBL/GenBank/DDBJ whole genome shotgun (WGS) entry which is preliminary data.</text>
</comment>
<accession>A0A9D2CDD0</accession>
<gene>
    <name evidence="3" type="ORF">H9826_02665</name>
</gene>
<keyword evidence="2" id="KW-0732">Signal</keyword>
<evidence type="ECO:0008006" key="5">
    <source>
        <dbReference type="Google" id="ProtNLM"/>
    </source>
</evidence>
<feature type="signal peptide" evidence="2">
    <location>
        <begin position="1"/>
        <end position="24"/>
    </location>
</feature>
<feature type="compositionally biased region" description="Low complexity" evidence="1">
    <location>
        <begin position="29"/>
        <end position="40"/>
    </location>
</feature>
<evidence type="ECO:0000313" key="4">
    <source>
        <dbReference type="Proteomes" id="UP000886824"/>
    </source>
</evidence>
<dbReference type="AlphaFoldDB" id="A0A9D2CDD0"/>
<organism evidence="3 4">
    <name type="scientific">Candidatus Intestinimonas merdavium</name>
    <dbReference type="NCBI Taxonomy" id="2838622"/>
    <lineage>
        <taxon>Bacteria</taxon>
        <taxon>Bacillati</taxon>
        <taxon>Bacillota</taxon>
        <taxon>Clostridia</taxon>
        <taxon>Eubacteriales</taxon>
        <taxon>Intestinimonas</taxon>
    </lineage>
</organism>
<sequence>MKSINVIRTFVSGSLFLLLLAGCAGDPQSTSAPTGSAPSSEVIAADQSQPTWETHEYEDTYLSYEIPAGWKKHENSSDDMRLTLFTQQEPTTDMPSNVCVQILSLQSQSKDFDYADPEIQELYHQFLISSDSGLTAEAQDGEYATEQIGDTWVYSISFAREAEDGTMVQQTGYFPMGLDYTLAIWATDYKDGCTPPVEEIAKHICETLCILEP</sequence>
<feature type="chain" id="PRO_5039007415" description="PsbP C-terminal domain-containing protein" evidence="2">
    <location>
        <begin position="25"/>
        <end position="213"/>
    </location>
</feature>
<name>A0A9D2CDD0_9FIRM</name>
<proteinExistence type="predicted"/>
<evidence type="ECO:0000256" key="1">
    <source>
        <dbReference type="SAM" id="MobiDB-lite"/>
    </source>
</evidence>
<reference evidence="3" key="2">
    <citation type="submission" date="2021-04" db="EMBL/GenBank/DDBJ databases">
        <authorList>
            <person name="Gilroy R."/>
        </authorList>
    </citation>
    <scope>NUCLEOTIDE SEQUENCE</scope>
    <source>
        <strain evidence="3">CHK33-7979</strain>
    </source>
</reference>
<protein>
    <recommendedName>
        <fullName evidence="5">PsbP C-terminal domain-containing protein</fullName>
    </recommendedName>
</protein>
<dbReference type="PROSITE" id="PS51257">
    <property type="entry name" value="PROKAR_LIPOPROTEIN"/>
    <property type="match status" value="1"/>
</dbReference>
<feature type="region of interest" description="Disordered" evidence="1">
    <location>
        <begin position="28"/>
        <end position="50"/>
    </location>
</feature>
<dbReference type="EMBL" id="DXCX01000028">
    <property type="protein sequence ID" value="HIY72867.1"/>
    <property type="molecule type" value="Genomic_DNA"/>
</dbReference>
<dbReference type="Proteomes" id="UP000886824">
    <property type="component" value="Unassembled WGS sequence"/>
</dbReference>
<reference evidence="3" key="1">
    <citation type="journal article" date="2021" name="PeerJ">
        <title>Extensive microbial diversity within the chicken gut microbiome revealed by metagenomics and culture.</title>
        <authorList>
            <person name="Gilroy R."/>
            <person name="Ravi A."/>
            <person name="Getino M."/>
            <person name="Pursley I."/>
            <person name="Horton D.L."/>
            <person name="Alikhan N.F."/>
            <person name="Baker D."/>
            <person name="Gharbi K."/>
            <person name="Hall N."/>
            <person name="Watson M."/>
            <person name="Adriaenssens E.M."/>
            <person name="Foster-Nyarko E."/>
            <person name="Jarju S."/>
            <person name="Secka A."/>
            <person name="Antonio M."/>
            <person name="Oren A."/>
            <person name="Chaudhuri R.R."/>
            <person name="La Ragione R."/>
            <person name="Hildebrand F."/>
            <person name="Pallen M.J."/>
        </authorList>
    </citation>
    <scope>NUCLEOTIDE SEQUENCE</scope>
    <source>
        <strain evidence="3">CHK33-7979</strain>
    </source>
</reference>